<protein>
    <submittedName>
        <fullName evidence="2">Uncharacterized protein</fullName>
    </submittedName>
</protein>
<evidence type="ECO:0000313" key="3">
    <source>
        <dbReference type="Proteomes" id="UP001497457"/>
    </source>
</evidence>
<evidence type="ECO:0000313" key="2">
    <source>
        <dbReference type="EMBL" id="CAL4886920.1"/>
    </source>
</evidence>
<reference evidence="2 3" key="2">
    <citation type="submission" date="2024-10" db="EMBL/GenBank/DDBJ databases">
        <authorList>
            <person name="Ryan C."/>
        </authorList>
    </citation>
    <scope>NUCLEOTIDE SEQUENCE [LARGE SCALE GENOMIC DNA]</scope>
</reference>
<proteinExistence type="predicted"/>
<dbReference type="Proteomes" id="UP001497457">
    <property type="component" value="Chromosome 1b"/>
</dbReference>
<dbReference type="EMBL" id="OZ075111">
    <property type="protein sequence ID" value="CAL4886920.1"/>
    <property type="molecule type" value="Genomic_DNA"/>
</dbReference>
<feature type="signal peptide" evidence="1">
    <location>
        <begin position="1"/>
        <end position="26"/>
    </location>
</feature>
<gene>
    <name evidence="2" type="ORF">URODEC1_LOCUS1442</name>
</gene>
<organism evidence="2 3">
    <name type="scientific">Urochloa decumbens</name>
    <dbReference type="NCBI Taxonomy" id="240449"/>
    <lineage>
        <taxon>Eukaryota</taxon>
        <taxon>Viridiplantae</taxon>
        <taxon>Streptophyta</taxon>
        <taxon>Embryophyta</taxon>
        <taxon>Tracheophyta</taxon>
        <taxon>Spermatophyta</taxon>
        <taxon>Magnoliopsida</taxon>
        <taxon>Liliopsida</taxon>
        <taxon>Poales</taxon>
        <taxon>Poaceae</taxon>
        <taxon>PACMAD clade</taxon>
        <taxon>Panicoideae</taxon>
        <taxon>Panicodae</taxon>
        <taxon>Paniceae</taxon>
        <taxon>Melinidinae</taxon>
        <taxon>Urochloa</taxon>
    </lineage>
</organism>
<keyword evidence="1" id="KW-0732">Signal</keyword>
<feature type="chain" id="PRO_5044759709" evidence="1">
    <location>
        <begin position="27"/>
        <end position="117"/>
    </location>
</feature>
<sequence>MAAPASMPAAAVAACLLLSALAVVSAGGVTLPGPVPAPQGVVAADQPREVANPCAQIRCLEGQPQGGAGGSSVPALACPGEGGRGVVCCCCPRGFGGRCCPLYYCREAPSPPVTVLA</sequence>
<accession>A0ABC8VAI2</accession>
<keyword evidence="3" id="KW-1185">Reference proteome</keyword>
<reference evidence="3" key="1">
    <citation type="submission" date="2024-06" db="EMBL/GenBank/DDBJ databases">
        <authorList>
            <person name="Ryan C."/>
        </authorList>
    </citation>
    <scope>NUCLEOTIDE SEQUENCE [LARGE SCALE GENOMIC DNA]</scope>
</reference>
<dbReference type="AlphaFoldDB" id="A0ABC8VAI2"/>
<name>A0ABC8VAI2_9POAL</name>
<evidence type="ECO:0000256" key="1">
    <source>
        <dbReference type="SAM" id="SignalP"/>
    </source>
</evidence>